<dbReference type="EMBL" id="FNPZ01000003">
    <property type="protein sequence ID" value="SDZ35232.1"/>
    <property type="molecule type" value="Genomic_DNA"/>
</dbReference>
<gene>
    <name evidence="2" type="ORF">SAMN05216554_3464</name>
</gene>
<reference evidence="2 3" key="1">
    <citation type="submission" date="2016-10" db="EMBL/GenBank/DDBJ databases">
        <authorList>
            <person name="de Groot N.N."/>
        </authorList>
    </citation>
    <scope>NUCLEOTIDE SEQUENCE [LARGE SCALE GENOMIC DNA]</scope>
    <source>
        <strain evidence="2 3">CGMCC 4.3491</strain>
    </source>
</reference>
<dbReference type="Pfam" id="PF25109">
    <property type="entry name" value="HAD_PNKP"/>
    <property type="match status" value="1"/>
</dbReference>
<dbReference type="Proteomes" id="UP000198891">
    <property type="component" value="Unassembled WGS sequence"/>
</dbReference>
<dbReference type="STRING" id="381665.SAMN05216554_3464"/>
<evidence type="ECO:0000259" key="1">
    <source>
        <dbReference type="Pfam" id="PF25109"/>
    </source>
</evidence>
<evidence type="ECO:0000313" key="3">
    <source>
        <dbReference type="Proteomes" id="UP000198891"/>
    </source>
</evidence>
<sequence>MTAQPAVPDRTAADARPSVIVDMDGTLADVAGIRHYVLDDLHRRNFDKFHAAASWVPPIADVVRITRALHGAGLGIVVLTSRTERWRYRTRAWLVKWEIPVDALGMRAETDTRRDDAVKRDLLDRMRALGYDPVLAIDDNPVVIALWRSLSIPTVTVPGWAHDD</sequence>
<dbReference type="AlphaFoldDB" id="A0A1H3SB78"/>
<accession>A0A1H3SB78</accession>
<dbReference type="InterPro" id="IPR036412">
    <property type="entry name" value="HAD-like_sf"/>
</dbReference>
<feature type="domain" description="Polynucleotide kinase PNKP phosphatase" evidence="1">
    <location>
        <begin position="18"/>
        <end position="157"/>
    </location>
</feature>
<organism evidence="2 3">
    <name type="scientific">Herbiconiux ginsengi</name>
    <dbReference type="NCBI Taxonomy" id="381665"/>
    <lineage>
        <taxon>Bacteria</taxon>
        <taxon>Bacillati</taxon>
        <taxon>Actinomycetota</taxon>
        <taxon>Actinomycetes</taxon>
        <taxon>Micrococcales</taxon>
        <taxon>Microbacteriaceae</taxon>
        <taxon>Herbiconiux</taxon>
    </lineage>
</organism>
<dbReference type="RefSeq" id="WP_092555977.1">
    <property type="nucleotide sequence ID" value="NZ_FNPZ01000003.1"/>
</dbReference>
<dbReference type="Gene3D" id="3.40.50.1000">
    <property type="entry name" value="HAD superfamily/HAD-like"/>
    <property type="match status" value="1"/>
</dbReference>
<protein>
    <recommendedName>
        <fullName evidence="1">Polynucleotide kinase PNKP phosphatase domain-containing protein</fullName>
    </recommendedName>
</protein>
<evidence type="ECO:0000313" key="2">
    <source>
        <dbReference type="EMBL" id="SDZ35232.1"/>
    </source>
</evidence>
<keyword evidence="3" id="KW-1185">Reference proteome</keyword>
<name>A0A1H3SB78_9MICO</name>
<dbReference type="OrthoDB" id="7592866at2"/>
<dbReference type="InterPro" id="IPR056782">
    <property type="entry name" value="HAD_PNKP"/>
</dbReference>
<proteinExistence type="predicted"/>
<dbReference type="InterPro" id="IPR023214">
    <property type="entry name" value="HAD_sf"/>
</dbReference>
<dbReference type="SUPFAM" id="SSF56784">
    <property type="entry name" value="HAD-like"/>
    <property type="match status" value="1"/>
</dbReference>